<dbReference type="Proteomes" id="UP000179627">
    <property type="component" value="Unassembled WGS sequence"/>
</dbReference>
<comment type="caution">
    <text evidence="2">The sequence shown here is derived from an EMBL/GenBank/DDBJ whole genome shotgun (WGS) entry which is preliminary data.</text>
</comment>
<gene>
    <name evidence="2" type="ORF">CC117_00390</name>
</gene>
<dbReference type="Pfam" id="PF10944">
    <property type="entry name" value="DUF2630"/>
    <property type="match status" value="1"/>
</dbReference>
<dbReference type="EMBL" id="MBLM01000002">
    <property type="protein sequence ID" value="OHV46161.1"/>
    <property type="molecule type" value="Genomic_DNA"/>
</dbReference>
<reference evidence="3" key="1">
    <citation type="submission" date="2016-07" db="EMBL/GenBank/DDBJ databases">
        <title>Sequence Frankia sp. strain CcI1.17.</title>
        <authorList>
            <person name="Ghodhbane-Gtari F."/>
            <person name="Swanson E."/>
            <person name="Gueddou A."/>
            <person name="Morris K."/>
            <person name="Hezbri K."/>
            <person name="Ktari A."/>
            <person name="Nouioui I."/>
            <person name="Abebe-Akele F."/>
            <person name="Simpson S."/>
            <person name="Thomas K."/>
            <person name="Gtari M."/>
            <person name="Tisa L.S."/>
            <person name="Hurst S."/>
        </authorList>
    </citation>
    <scope>NUCLEOTIDE SEQUENCE [LARGE SCALE GENOMIC DNA]</scope>
    <source>
        <strain evidence="3">Cc1.17</strain>
    </source>
</reference>
<dbReference type="RefSeq" id="WP_071081715.1">
    <property type="nucleotide sequence ID" value="NZ_MBLM01000002.1"/>
</dbReference>
<dbReference type="AlphaFoldDB" id="A0A1S1RK54"/>
<dbReference type="OrthoDB" id="7376174at2"/>
<sequence>MDDKAIFARIDSLVAEEHELRSRRSSGQIDSDAETDRLTELEETLDQCWDLLRRRRAARGAGEDPDEARAGSSTQVEGYLQ</sequence>
<name>A0A1S1RK54_9ACTN</name>
<evidence type="ECO:0008006" key="4">
    <source>
        <dbReference type="Google" id="ProtNLM"/>
    </source>
</evidence>
<protein>
    <recommendedName>
        <fullName evidence="4">DUF2630 domain-containing protein</fullName>
    </recommendedName>
</protein>
<feature type="region of interest" description="Disordered" evidence="1">
    <location>
        <begin position="58"/>
        <end position="81"/>
    </location>
</feature>
<dbReference type="InterPro" id="IPR020311">
    <property type="entry name" value="Uncharacterised_Rv0898c"/>
</dbReference>
<evidence type="ECO:0000256" key="1">
    <source>
        <dbReference type="SAM" id="MobiDB-lite"/>
    </source>
</evidence>
<evidence type="ECO:0000313" key="3">
    <source>
        <dbReference type="Proteomes" id="UP000179627"/>
    </source>
</evidence>
<proteinExistence type="predicted"/>
<accession>A0A1S1RK54</accession>
<evidence type="ECO:0000313" key="2">
    <source>
        <dbReference type="EMBL" id="OHV46161.1"/>
    </source>
</evidence>
<organism evidence="2 3">
    <name type="scientific">Parafrankia colletiae</name>
    <dbReference type="NCBI Taxonomy" id="573497"/>
    <lineage>
        <taxon>Bacteria</taxon>
        <taxon>Bacillati</taxon>
        <taxon>Actinomycetota</taxon>
        <taxon>Actinomycetes</taxon>
        <taxon>Frankiales</taxon>
        <taxon>Frankiaceae</taxon>
        <taxon>Parafrankia</taxon>
    </lineage>
</organism>
<feature type="compositionally biased region" description="Polar residues" evidence="1">
    <location>
        <begin position="71"/>
        <end position="81"/>
    </location>
</feature>
<keyword evidence="3" id="KW-1185">Reference proteome</keyword>